<name>A0A439CRN7_9PEZI</name>
<accession>A0A439CRN7</accession>
<evidence type="ECO:0000313" key="2">
    <source>
        <dbReference type="Proteomes" id="UP000286045"/>
    </source>
</evidence>
<organism evidence="1 2">
    <name type="scientific">Xylaria grammica</name>
    <dbReference type="NCBI Taxonomy" id="363999"/>
    <lineage>
        <taxon>Eukaryota</taxon>
        <taxon>Fungi</taxon>
        <taxon>Dikarya</taxon>
        <taxon>Ascomycota</taxon>
        <taxon>Pezizomycotina</taxon>
        <taxon>Sordariomycetes</taxon>
        <taxon>Xylariomycetidae</taxon>
        <taxon>Xylariales</taxon>
        <taxon>Xylariaceae</taxon>
        <taxon>Xylaria</taxon>
    </lineage>
</organism>
<dbReference type="AlphaFoldDB" id="A0A439CRN7"/>
<sequence length="334" mass="37690">MVHHIRVPPDPGLGRSSEDNPPATLQHFFIRDSDGWVGLNLLHPQKARFQALKHIVDLSVRLLGMKESKGVLCSIGEKADYAARWEDKPPVGQRVEFFLSKLRASFPNLELNDVPAEEAAWLPNEAYRQVKAGEWDPMLAGKLLVNKTSFENLIDCSKEASDARNNSKLRSDAQDNADKFKFIMALKIAHALADLFICFLTGRVIAGGRHGADWEARVLGGRVEAFIDYGHLPPPQRQAGRLYLINDKGAFEIDIRHTAEQAFPFPPKLRKHPPAPYDEPSTALETADVYRLSHMKPDARRAVIKDRCRPQTVHTRHLRALNAWVERKKSEIAH</sequence>
<dbReference type="Proteomes" id="UP000286045">
    <property type="component" value="Unassembled WGS sequence"/>
</dbReference>
<dbReference type="EMBL" id="RYZI01000514">
    <property type="protein sequence ID" value="RWA04817.1"/>
    <property type="molecule type" value="Genomic_DNA"/>
</dbReference>
<keyword evidence="2" id="KW-1185">Reference proteome</keyword>
<protein>
    <submittedName>
        <fullName evidence="1">Uncharacterized protein</fullName>
    </submittedName>
</protein>
<reference evidence="1 2" key="1">
    <citation type="submission" date="2018-12" db="EMBL/GenBank/DDBJ databases">
        <title>Draft genome sequence of Xylaria grammica IHI A82.</title>
        <authorList>
            <person name="Buettner E."/>
            <person name="Kellner H."/>
        </authorList>
    </citation>
    <scope>NUCLEOTIDE SEQUENCE [LARGE SCALE GENOMIC DNA]</scope>
    <source>
        <strain evidence="1 2">IHI A82</strain>
    </source>
</reference>
<gene>
    <name evidence="1" type="ORF">EKO27_g10292</name>
</gene>
<evidence type="ECO:0000313" key="1">
    <source>
        <dbReference type="EMBL" id="RWA04817.1"/>
    </source>
</evidence>
<proteinExistence type="predicted"/>
<comment type="caution">
    <text evidence="1">The sequence shown here is derived from an EMBL/GenBank/DDBJ whole genome shotgun (WGS) entry which is preliminary data.</text>
</comment>